<name>A0A1M6YLA3_9BACT</name>
<accession>A0A1M6YLA3</accession>
<dbReference type="EMBL" id="FRBL01000002">
    <property type="protein sequence ID" value="SHL19036.1"/>
    <property type="molecule type" value="Genomic_DNA"/>
</dbReference>
<organism evidence="1 2">
    <name type="scientific">Chitinophaga jiangningensis</name>
    <dbReference type="NCBI Taxonomy" id="1419482"/>
    <lineage>
        <taxon>Bacteria</taxon>
        <taxon>Pseudomonadati</taxon>
        <taxon>Bacteroidota</taxon>
        <taxon>Chitinophagia</taxon>
        <taxon>Chitinophagales</taxon>
        <taxon>Chitinophagaceae</taxon>
        <taxon>Chitinophaga</taxon>
    </lineage>
</organism>
<evidence type="ECO:0008006" key="3">
    <source>
        <dbReference type="Google" id="ProtNLM"/>
    </source>
</evidence>
<reference evidence="1 2" key="1">
    <citation type="submission" date="2016-11" db="EMBL/GenBank/DDBJ databases">
        <authorList>
            <person name="Jaros S."/>
            <person name="Januszkiewicz K."/>
            <person name="Wedrychowicz H."/>
        </authorList>
    </citation>
    <scope>NUCLEOTIDE SEQUENCE [LARGE SCALE GENOMIC DNA]</scope>
    <source>
        <strain evidence="1 2">DSM 27406</strain>
    </source>
</reference>
<dbReference type="STRING" id="1419482.SAMN05444266_102373"/>
<proteinExistence type="predicted"/>
<sequence>MQDMEKVKTLLPIKEFIRLLTENAIAAAAPERIVTLLPAQARYNQMSPPFYQPPAHPVLMNGSSVWSALGPVRNFTDEHFSRLTHLSANLLAYIHERNASQPFYIIGSGLKATLLHQPRELAHWYISLETLFNGKLHEAAIHLVDEAGITNLLLQFDYHLLTKEKMLARFPSVYKHGATPQDFDATMPHATFTACTEERFSVTLAPFTEAHCQGHFPEFTFVPVVFLQTSITRQIYQWLEKIHGLQPAGLLPTNVEVYAWRIVETGKPLYLQHKVVPTGRQRFKILTHVYDSPARINANLLIVTDLFI</sequence>
<evidence type="ECO:0000313" key="1">
    <source>
        <dbReference type="EMBL" id="SHL19036.1"/>
    </source>
</evidence>
<dbReference type="AlphaFoldDB" id="A0A1M6YLA3"/>
<protein>
    <recommendedName>
        <fullName evidence="3">A-factor biosynthesis hotdog domain-containing protein</fullName>
    </recommendedName>
</protein>
<keyword evidence="2" id="KW-1185">Reference proteome</keyword>
<evidence type="ECO:0000313" key="2">
    <source>
        <dbReference type="Proteomes" id="UP000184420"/>
    </source>
</evidence>
<gene>
    <name evidence="1" type="ORF">SAMN05444266_102373</name>
</gene>
<dbReference type="Proteomes" id="UP000184420">
    <property type="component" value="Unassembled WGS sequence"/>
</dbReference>